<gene>
    <name evidence="2" type="ORF">IAR55_006221</name>
</gene>
<dbReference type="Proteomes" id="UP001388673">
    <property type="component" value="Unassembled WGS sequence"/>
</dbReference>
<sequence length="586" mass="62601">MPLQARRPNLPALCLPGKPSSPSFSEDVHTPMPYTPVPFDQGPLVMTPDTPSFESSPLDSILPSSKRVFAEEGMEKIKDGEWTEDEDGLLQSYLAHPPRPLRTSYPPGTLPPSGALDEITAQIINVEARKSSFSPSVSLTSLDDDDVHAVRCVSAWRHSLKATRQRLFTIARRESMESTGGHRRVPSDSIVPSNLPGGAPQAVMKAQRPRLAVLGGSKMDRRQHSMDSLYGDEEPRAFSETLRLSSDLQCNAAGDNSILHSGSGLSSPLTFSFNFNPTRKPFPFSAPSSHFPRPASLLQRGRSFTSEDFAREHAQTKDVPDDFALDGDCEDADSASETSHAHTPSKYRVRAEMLRSVSSPASTLHSSPTSSVSSRGNEDSEVDVDFGLELEVAPITPLNQTTFGAALGLGMGYLGSECSTPTVSSTPLVPPAMPSAPAITLTVNSPDPSSSSSSDSTTPRLGSNYSPTNAFSALSLSHSTSLPSILPFTHSHSATSATMSTSASTGSLSSGGVKRCLKPAPLCRSKSESSTLSFHLSPGDDRESKRQRALGANGSRSRPGLMVVVPKRLGGLSEELRSPFEIKQTL</sequence>
<feature type="compositionally biased region" description="Low complexity" evidence="1">
    <location>
        <begin position="445"/>
        <end position="459"/>
    </location>
</feature>
<feature type="region of interest" description="Disordered" evidence="1">
    <location>
        <begin position="528"/>
        <end position="559"/>
    </location>
</feature>
<dbReference type="RefSeq" id="XP_066800316.1">
    <property type="nucleotide sequence ID" value="XM_066949308.1"/>
</dbReference>
<reference evidence="2 3" key="1">
    <citation type="journal article" date="2024" name="bioRxiv">
        <title>Comparative genomics of Cryptococcus and Kwoniella reveals pathogenesis evolution and contrasting karyotype dynamics via intercentromeric recombination or chromosome fusion.</title>
        <authorList>
            <person name="Coelho M.A."/>
            <person name="David-Palma M."/>
            <person name="Shea T."/>
            <person name="Bowers K."/>
            <person name="McGinley-Smith S."/>
            <person name="Mohammad A.W."/>
            <person name="Gnirke A."/>
            <person name="Yurkov A.M."/>
            <person name="Nowrousian M."/>
            <person name="Sun S."/>
            <person name="Cuomo C.A."/>
            <person name="Heitman J."/>
        </authorList>
    </citation>
    <scope>NUCLEOTIDE SEQUENCE [LARGE SCALE GENOMIC DNA]</scope>
    <source>
        <strain evidence="2 3">CBS 13917</strain>
    </source>
</reference>
<dbReference type="GeneID" id="92183479"/>
<feature type="region of interest" description="Disordered" evidence="1">
    <location>
        <begin position="358"/>
        <end position="380"/>
    </location>
</feature>
<comment type="caution">
    <text evidence="2">The sequence shown here is derived from an EMBL/GenBank/DDBJ whole genome shotgun (WGS) entry which is preliminary data.</text>
</comment>
<protein>
    <submittedName>
        <fullName evidence="2">Uncharacterized protein</fullName>
    </submittedName>
</protein>
<feature type="compositionally biased region" description="Polar residues" evidence="1">
    <location>
        <begin position="49"/>
        <end position="58"/>
    </location>
</feature>
<feature type="compositionally biased region" description="Low complexity" evidence="1">
    <location>
        <begin position="358"/>
        <end position="374"/>
    </location>
</feature>
<dbReference type="AlphaFoldDB" id="A0AAW0YXW2"/>
<dbReference type="EMBL" id="JBCAWK010000012">
    <property type="protein sequence ID" value="KAK8845508.1"/>
    <property type="molecule type" value="Genomic_DNA"/>
</dbReference>
<name>A0AAW0YXW2_9TREE</name>
<accession>A0AAW0YXW2</accession>
<organism evidence="2 3">
    <name type="scientific">Kwoniella newhampshirensis</name>
    <dbReference type="NCBI Taxonomy" id="1651941"/>
    <lineage>
        <taxon>Eukaryota</taxon>
        <taxon>Fungi</taxon>
        <taxon>Dikarya</taxon>
        <taxon>Basidiomycota</taxon>
        <taxon>Agaricomycotina</taxon>
        <taxon>Tremellomycetes</taxon>
        <taxon>Tremellales</taxon>
        <taxon>Cryptococcaceae</taxon>
        <taxon>Kwoniella</taxon>
    </lineage>
</organism>
<feature type="region of interest" description="Disordered" evidence="1">
    <location>
        <begin position="419"/>
        <end position="464"/>
    </location>
</feature>
<feature type="region of interest" description="Disordered" evidence="1">
    <location>
        <begin position="1"/>
        <end position="59"/>
    </location>
</feature>
<evidence type="ECO:0000313" key="2">
    <source>
        <dbReference type="EMBL" id="KAK8845508.1"/>
    </source>
</evidence>
<evidence type="ECO:0000313" key="3">
    <source>
        <dbReference type="Proteomes" id="UP001388673"/>
    </source>
</evidence>
<dbReference type="KEGG" id="kne:92183479"/>
<evidence type="ECO:0000256" key="1">
    <source>
        <dbReference type="SAM" id="MobiDB-lite"/>
    </source>
</evidence>
<proteinExistence type="predicted"/>
<keyword evidence="3" id="KW-1185">Reference proteome</keyword>